<evidence type="ECO:0000313" key="5">
    <source>
        <dbReference type="Proteomes" id="UP001292079"/>
    </source>
</evidence>
<dbReference type="InterPro" id="IPR011990">
    <property type="entry name" value="TPR-like_helical_dom_sf"/>
</dbReference>
<dbReference type="PANTHER" id="PTHR44186">
    <property type="match status" value="1"/>
</dbReference>
<dbReference type="SUPFAM" id="SSF48452">
    <property type="entry name" value="TPR-like"/>
    <property type="match status" value="1"/>
</dbReference>
<dbReference type="GO" id="GO:0060271">
    <property type="term" value="P:cilium assembly"/>
    <property type="evidence" value="ECO:0007669"/>
    <property type="project" value="TreeGrafter"/>
</dbReference>
<dbReference type="GO" id="GO:0036064">
    <property type="term" value="C:ciliary basal body"/>
    <property type="evidence" value="ECO:0007669"/>
    <property type="project" value="TreeGrafter"/>
</dbReference>
<dbReference type="EMBL" id="JALJAT010000003">
    <property type="protein sequence ID" value="KAK4472092.1"/>
    <property type="molecule type" value="Genomic_DNA"/>
</dbReference>
<evidence type="ECO:0000256" key="1">
    <source>
        <dbReference type="ARBA" id="ARBA00022737"/>
    </source>
</evidence>
<evidence type="ECO:0000256" key="3">
    <source>
        <dbReference type="ARBA" id="ARBA00023778"/>
    </source>
</evidence>
<keyword evidence="1" id="KW-0677">Repeat</keyword>
<dbReference type="Proteomes" id="UP001292079">
    <property type="component" value="Unassembled WGS sequence"/>
</dbReference>
<reference evidence="4" key="2">
    <citation type="journal article" date="2023" name="Infect Dis Poverty">
        <title>Chromosome-scale genome of the human blood fluke Schistosoma mekongi and its implications for public health.</title>
        <authorList>
            <person name="Zhou M."/>
            <person name="Xu L."/>
            <person name="Xu D."/>
            <person name="Chen W."/>
            <person name="Khan J."/>
            <person name="Hu Y."/>
            <person name="Huang H."/>
            <person name="Wei H."/>
            <person name="Zhang Y."/>
            <person name="Chusongsang P."/>
            <person name="Tanasarnprasert K."/>
            <person name="Hu X."/>
            <person name="Limpanont Y."/>
            <person name="Lv Z."/>
        </authorList>
    </citation>
    <scope>NUCLEOTIDE SEQUENCE</scope>
    <source>
        <strain evidence="4">LV_2022a</strain>
    </source>
</reference>
<keyword evidence="2" id="KW-0802">TPR repeat</keyword>
<organism evidence="4 5">
    <name type="scientific">Schistosoma mekongi</name>
    <name type="common">Parasitic worm</name>
    <dbReference type="NCBI Taxonomy" id="38744"/>
    <lineage>
        <taxon>Eukaryota</taxon>
        <taxon>Metazoa</taxon>
        <taxon>Spiralia</taxon>
        <taxon>Lophotrochozoa</taxon>
        <taxon>Platyhelminthes</taxon>
        <taxon>Trematoda</taxon>
        <taxon>Digenea</taxon>
        <taxon>Strigeidida</taxon>
        <taxon>Schistosomatoidea</taxon>
        <taxon>Schistosomatidae</taxon>
        <taxon>Schistosoma</taxon>
    </lineage>
</organism>
<reference evidence="4" key="1">
    <citation type="submission" date="2022-04" db="EMBL/GenBank/DDBJ databases">
        <authorList>
            <person name="Xu L."/>
            <person name="Lv Z."/>
        </authorList>
    </citation>
    <scope>NUCLEOTIDE SEQUENCE</scope>
    <source>
        <strain evidence="4">LV_2022a</strain>
    </source>
</reference>
<keyword evidence="5" id="KW-1185">Reference proteome</keyword>
<protein>
    <recommendedName>
        <fullName evidence="6">Bardet-Biedl syndrome 4 protein</fullName>
    </recommendedName>
</protein>
<gene>
    <name evidence="4" type="ORF">MN116_005462</name>
</gene>
<dbReference type="InterPro" id="IPR019734">
    <property type="entry name" value="TPR_rpt"/>
</dbReference>
<dbReference type="PANTHER" id="PTHR44186:SF1">
    <property type="entry name" value="BARDET-BIEDL SYNDROME 4 PROTEIN"/>
    <property type="match status" value="1"/>
</dbReference>
<proteinExistence type="inferred from homology"/>
<evidence type="ECO:0000313" key="4">
    <source>
        <dbReference type="EMBL" id="KAK4472092.1"/>
    </source>
</evidence>
<comment type="similarity">
    <text evidence="3">Belongs to the BBS4 family.</text>
</comment>
<dbReference type="GO" id="GO:0061512">
    <property type="term" value="P:protein localization to cilium"/>
    <property type="evidence" value="ECO:0007669"/>
    <property type="project" value="TreeGrafter"/>
</dbReference>
<accession>A0AAE2D5N4</accession>
<sequence length="191" mass="22249">MHKEFLYIQPVESVNWLLHTLYTQSAFAKCTDIVKNCAEKFSLNDIDYHLHCLSLIHRLDGCAGQSLSHLYKCLEHNNKSADILKQIAKSLQLRGHHNEALNIYKDLLNHEQNDWEILYGQGICYFYTKQYELAESCFKNSSKMTKNIKPLKWLTKVQLTKNSINSAIKTLKKATLYVELLHYSMYCDALN</sequence>
<dbReference type="Gene3D" id="1.25.40.10">
    <property type="entry name" value="Tetratricopeptide repeat domain"/>
    <property type="match status" value="1"/>
</dbReference>
<evidence type="ECO:0008006" key="6">
    <source>
        <dbReference type="Google" id="ProtNLM"/>
    </source>
</evidence>
<dbReference type="AlphaFoldDB" id="A0AAE2D5N4"/>
<evidence type="ECO:0000256" key="2">
    <source>
        <dbReference type="ARBA" id="ARBA00022803"/>
    </source>
</evidence>
<dbReference type="SMART" id="SM00028">
    <property type="entry name" value="TPR"/>
    <property type="match status" value="2"/>
</dbReference>
<comment type="caution">
    <text evidence="4">The sequence shown here is derived from an EMBL/GenBank/DDBJ whole genome shotgun (WGS) entry which is preliminary data.</text>
</comment>
<name>A0AAE2D5N4_SCHME</name>